<evidence type="ECO:0000256" key="1">
    <source>
        <dbReference type="SAM" id="Coils"/>
    </source>
</evidence>
<comment type="caution">
    <text evidence="2">The sequence shown here is derived from an EMBL/GenBank/DDBJ whole genome shotgun (WGS) entry which is preliminary data.</text>
</comment>
<dbReference type="EMBL" id="MU032351">
    <property type="protein sequence ID" value="KAF3761455.1"/>
    <property type="molecule type" value="Genomic_DNA"/>
</dbReference>
<keyword evidence="3" id="KW-1185">Reference proteome</keyword>
<dbReference type="Proteomes" id="UP000803844">
    <property type="component" value="Unassembled WGS sequence"/>
</dbReference>
<dbReference type="GeneID" id="63838880"/>
<gene>
    <name evidence="2" type="ORF">M406DRAFT_342243</name>
</gene>
<accession>A0A9P4XVD4</accession>
<evidence type="ECO:0000313" key="3">
    <source>
        <dbReference type="Proteomes" id="UP000803844"/>
    </source>
</evidence>
<dbReference type="AlphaFoldDB" id="A0A9P4XVD4"/>
<organism evidence="2 3">
    <name type="scientific">Cryphonectria parasitica (strain ATCC 38755 / EP155)</name>
    <dbReference type="NCBI Taxonomy" id="660469"/>
    <lineage>
        <taxon>Eukaryota</taxon>
        <taxon>Fungi</taxon>
        <taxon>Dikarya</taxon>
        <taxon>Ascomycota</taxon>
        <taxon>Pezizomycotina</taxon>
        <taxon>Sordariomycetes</taxon>
        <taxon>Sordariomycetidae</taxon>
        <taxon>Diaporthales</taxon>
        <taxon>Cryphonectriaceae</taxon>
        <taxon>Cryphonectria-Endothia species complex</taxon>
        <taxon>Cryphonectria</taxon>
    </lineage>
</organism>
<dbReference type="OrthoDB" id="5393654at2759"/>
<name>A0A9P4XVD4_CRYP1</name>
<reference evidence="2" key="1">
    <citation type="journal article" date="2020" name="Phytopathology">
        <title>Genome sequence of the chestnut blight fungus Cryphonectria parasitica EP155: A fundamental resource for an archetypical invasive plant pathogen.</title>
        <authorList>
            <person name="Crouch J.A."/>
            <person name="Dawe A."/>
            <person name="Aerts A."/>
            <person name="Barry K."/>
            <person name="Churchill A.C.L."/>
            <person name="Grimwood J."/>
            <person name="Hillman B."/>
            <person name="Milgroom M.G."/>
            <person name="Pangilinan J."/>
            <person name="Smith M."/>
            <person name="Salamov A."/>
            <person name="Schmutz J."/>
            <person name="Yadav J."/>
            <person name="Grigoriev I.V."/>
            <person name="Nuss D."/>
        </authorList>
    </citation>
    <scope>NUCLEOTIDE SEQUENCE</scope>
    <source>
        <strain evidence="2">EP155</strain>
    </source>
</reference>
<dbReference type="PANTHER" id="PTHR35179">
    <property type="entry name" value="PROTEIN CBG02620"/>
    <property type="match status" value="1"/>
</dbReference>
<dbReference type="PANTHER" id="PTHR35179:SF2">
    <property type="entry name" value="START DOMAIN-CONTAINING PROTEIN"/>
    <property type="match status" value="1"/>
</dbReference>
<evidence type="ECO:0000313" key="2">
    <source>
        <dbReference type="EMBL" id="KAF3761455.1"/>
    </source>
</evidence>
<dbReference type="RefSeq" id="XP_040772434.1">
    <property type="nucleotide sequence ID" value="XM_040921751.1"/>
</dbReference>
<proteinExistence type="predicted"/>
<feature type="coiled-coil region" evidence="1">
    <location>
        <begin position="326"/>
        <end position="353"/>
    </location>
</feature>
<keyword evidence="1" id="KW-0175">Coiled coil</keyword>
<evidence type="ECO:0008006" key="4">
    <source>
        <dbReference type="Google" id="ProtNLM"/>
    </source>
</evidence>
<sequence>MCFHSSFPVQFKPHTISPEPPLGCLLHSLTKFDFDQDAKHYETSSSITQCKIVASYNWLDRREATIIVPGKPPRWTPPIQARQLKPDSGEYFRDRNAANFPIHPIEPAVVAALTMDPDAAREIDVVTCSSTLGNLLRFLREEDKRFRMLVELVGNTVFFVRRENTPRELIPGVKGFGHSFPEAYTTWDPEVRGSTSHQRVLSYRFGGLGCLVRFESDGYIVDKDEESIQNLSEHTGPAVAETAEDLLAAFSGGRVTLKPPTDYNRGLKVIRAGRLIEQDSIFELKTRSTRRKEAGFSEDTFGVQLPRLWVAQVPRFLLAYHTWGFFKEEDITIKDAQKEVSAWEKENVDMLSRLAALMHHVIALVRTRPDSKLELRHDAVGILEVREQLPDAGDALSQQARASWVNDVESIHDNTSGFGTAGTDLIDFESEGYAEKSGDDDKFTPDFTACSADGCGYCGRCPY</sequence>
<protein>
    <recommendedName>
        <fullName evidence="4">Geranylgeranyl pyrophosphate synthetase</fullName>
    </recommendedName>
</protein>